<dbReference type="SUPFAM" id="SSF161093">
    <property type="entry name" value="MgtE membrane domain-like"/>
    <property type="match status" value="1"/>
</dbReference>
<dbReference type="Pfam" id="PF01769">
    <property type="entry name" value="MgtE"/>
    <property type="match status" value="1"/>
</dbReference>
<comment type="similarity">
    <text evidence="2">Belongs to the SLC41A transporter family.</text>
</comment>
<evidence type="ECO:0000256" key="5">
    <source>
        <dbReference type="ARBA" id="ARBA00022842"/>
    </source>
</evidence>
<keyword evidence="6 8" id="KW-1133">Transmembrane helix</keyword>
<comment type="caution">
    <text evidence="10">The sequence shown here is derived from an EMBL/GenBank/DDBJ whole genome shotgun (WGS) entry which is preliminary data.</text>
</comment>
<evidence type="ECO:0000256" key="3">
    <source>
        <dbReference type="ARBA" id="ARBA00022448"/>
    </source>
</evidence>
<accession>A0A1F5JQ86</accession>
<feature type="domain" description="SLC41A/MgtE integral membrane" evidence="9">
    <location>
        <begin position="56"/>
        <end position="176"/>
    </location>
</feature>
<feature type="transmembrane region" description="Helical" evidence="8">
    <location>
        <begin position="159"/>
        <end position="181"/>
    </location>
</feature>
<feature type="transmembrane region" description="Helical" evidence="8">
    <location>
        <begin position="126"/>
        <end position="147"/>
    </location>
</feature>
<feature type="transmembrane region" description="Helical" evidence="8">
    <location>
        <begin position="94"/>
        <end position="114"/>
    </location>
</feature>
<evidence type="ECO:0000256" key="1">
    <source>
        <dbReference type="ARBA" id="ARBA00004141"/>
    </source>
</evidence>
<evidence type="ECO:0000313" key="10">
    <source>
        <dbReference type="EMBL" id="OGE30749.1"/>
    </source>
</evidence>
<feature type="transmembrane region" description="Helical" evidence="8">
    <location>
        <begin position="21"/>
        <end position="40"/>
    </location>
</feature>
<gene>
    <name evidence="10" type="ORF">A3C59_03475</name>
</gene>
<comment type="subcellular location">
    <subcellularLocation>
        <location evidence="1">Membrane</location>
        <topology evidence="1">Multi-pass membrane protein</topology>
    </subcellularLocation>
</comment>
<keyword evidence="5" id="KW-0460">Magnesium</keyword>
<evidence type="ECO:0000259" key="9">
    <source>
        <dbReference type="Pfam" id="PF01769"/>
    </source>
</evidence>
<evidence type="ECO:0000313" key="11">
    <source>
        <dbReference type="Proteomes" id="UP000176902"/>
    </source>
</evidence>
<sequence length="182" mass="20263">MANFRLEDDTKERLSLLIKERFPWLLIGLIGGILATLLMSNFEETLSKNLSLAFFLPVIIYMSDAIGTQTENIYVRNLSKFKDNFWKYLGKEIFIGLSFGIIFGLLLSLFANFWLGDINVAKTVGLAMLINGTIAPVVALIVPEIIFKEHSDPALGAGPFTTVIQDLISLSIYLLVASIIIF</sequence>
<reference evidence="10 11" key="1">
    <citation type="journal article" date="2016" name="Nat. Commun.">
        <title>Thousands of microbial genomes shed light on interconnected biogeochemical processes in an aquifer system.</title>
        <authorList>
            <person name="Anantharaman K."/>
            <person name="Brown C.T."/>
            <person name="Hug L.A."/>
            <person name="Sharon I."/>
            <person name="Castelle C.J."/>
            <person name="Probst A.J."/>
            <person name="Thomas B.C."/>
            <person name="Singh A."/>
            <person name="Wilkins M.J."/>
            <person name="Karaoz U."/>
            <person name="Brodie E.L."/>
            <person name="Williams K.H."/>
            <person name="Hubbard S.S."/>
            <person name="Banfield J.F."/>
        </authorList>
    </citation>
    <scope>NUCLEOTIDE SEQUENCE [LARGE SCALE GENOMIC DNA]</scope>
</reference>
<dbReference type="PANTHER" id="PTHR41394">
    <property type="entry name" value="MAGNESIUM TRANSPORTER MGTE"/>
    <property type="match status" value="1"/>
</dbReference>
<dbReference type="STRING" id="1797768.A3C59_03475"/>
<dbReference type="EMBL" id="MFCV01000044">
    <property type="protein sequence ID" value="OGE30749.1"/>
    <property type="molecule type" value="Genomic_DNA"/>
</dbReference>
<evidence type="ECO:0000256" key="6">
    <source>
        <dbReference type="ARBA" id="ARBA00022989"/>
    </source>
</evidence>
<organism evidence="10 11">
    <name type="scientific">Candidatus Daviesbacteria bacterium RIFCSPHIGHO2_02_FULL_36_13</name>
    <dbReference type="NCBI Taxonomy" id="1797768"/>
    <lineage>
        <taxon>Bacteria</taxon>
        <taxon>Candidatus Daviesiibacteriota</taxon>
    </lineage>
</organism>
<dbReference type="InterPro" id="IPR036739">
    <property type="entry name" value="SLC41_membr_dom_sf"/>
</dbReference>
<protein>
    <recommendedName>
        <fullName evidence="9">SLC41A/MgtE integral membrane domain-containing protein</fullName>
    </recommendedName>
</protein>
<name>A0A1F5JQ86_9BACT</name>
<evidence type="ECO:0000256" key="2">
    <source>
        <dbReference type="ARBA" id="ARBA00009749"/>
    </source>
</evidence>
<dbReference type="AlphaFoldDB" id="A0A1F5JQ86"/>
<proteinExistence type="inferred from homology"/>
<dbReference type="GO" id="GO:0008324">
    <property type="term" value="F:monoatomic cation transmembrane transporter activity"/>
    <property type="evidence" value="ECO:0007669"/>
    <property type="project" value="InterPro"/>
</dbReference>
<dbReference type="Gene3D" id="1.10.357.20">
    <property type="entry name" value="SLC41 divalent cation transporters, integral membrane domain"/>
    <property type="match status" value="1"/>
</dbReference>
<dbReference type="Proteomes" id="UP000176902">
    <property type="component" value="Unassembled WGS sequence"/>
</dbReference>
<keyword evidence="4 8" id="KW-0812">Transmembrane</keyword>
<keyword evidence="7 8" id="KW-0472">Membrane</keyword>
<dbReference type="PANTHER" id="PTHR41394:SF5">
    <property type="entry name" value="SLC41A_MGTE INTEGRAL MEMBRANE DOMAIN-CONTAINING PROTEIN"/>
    <property type="match status" value="1"/>
</dbReference>
<evidence type="ECO:0000256" key="4">
    <source>
        <dbReference type="ARBA" id="ARBA00022692"/>
    </source>
</evidence>
<evidence type="ECO:0000256" key="7">
    <source>
        <dbReference type="ARBA" id="ARBA00023136"/>
    </source>
</evidence>
<dbReference type="InterPro" id="IPR006667">
    <property type="entry name" value="SLC41_membr_dom"/>
</dbReference>
<keyword evidence="3" id="KW-0813">Transport</keyword>
<dbReference type="GO" id="GO:0016020">
    <property type="term" value="C:membrane"/>
    <property type="evidence" value="ECO:0007669"/>
    <property type="project" value="UniProtKB-SubCell"/>
</dbReference>
<evidence type="ECO:0000256" key="8">
    <source>
        <dbReference type="SAM" id="Phobius"/>
    </source>
</evidence>